<dbReference type="KEGG" id="glz:GLAREA_00629"/>
<dbReference type="eggNOG" id="ENOG502SVDD">
    <property type="taxonomic scope" value="Eukaryota"/>
</dbReference>
<proteinExistence type="predicted"/>
<feature type="compositionally biased region" description="Polar residues" evidence="1">
    <location>
        <begin position="301"/>
        <end position="345"/>
    </location>
</feature>
<feature type="compositionally biased region" description="Polar residues" evidence="1">
    <location>
        <begin position="758"/>
        <end position="768"/>
    </location>
</feature>
<sequence length="792" mass="87325">MNWTGGRLHRHSNAGSSLKRKQEQHFAKVKQNLLLGKRRISPKQPNLDRIRQLHDVHDGSHPRSLEARGSYSKEDQNVDVRKTPHLKQNTHTNQHRPSKNLQRESNDRERQDPAALHSSVHPRAQDENIYATTPDRQPIKRERHISSSAASQSETDLVDESFSDKRRRILRKGDWVSIGFQRPPQLDFVASKNHEEIGRRRRVTDGHRARYNKSLRPHPPSPAVGIHRPPPVSQDQIEHATPRNPGQSDVKISIGGRIIPPGISSSSLPSKKASRSSGRQFSLRPPSKSSSDIMLLDYQGRGSQALGSHSHSNASQDDKNMQNIPNVQGPRFSSSSASLQHPMPQSSKVSSLLRSASSNITESLIAHVGKSRPVVSPSQWLENEAWQTWMESVLPANASLGRGDAISEYTQGEYHRNISPGVSAAPTNALVRDEATPSTSHSTDQDDFSRNETDQMNPSEVEDAYEDEDFGHGLVDDLSEGAGSDENLAQPNDPTADSSLLSSPLLAMKFKMPSPIGDSESTNSQAAPESTKSPSIDKTCHHSEDSTNRSLHVDATPPVRDIARTYEDVVGVVKDVPESFDIRVGDPFGPEVIEENPGDEIWKRIVFGSDSEQVDIFAKRNLGPDSLRATGTPRRGLRGSGNSSSFVESLAEMDENNCSQLYPRRHPSVSDFRSQIVRDGSYDTGAAELDLGLKISEQDKRSIRNSHIMNRSSAYFGSSRSPTQATEQTPSNNPQRGSSSIGQDSTVYPRSKKRVVFTRSTSSDNGISDSCIGERIQESFDSGRATAFSSSD</sequence>
<feature type="region of interest" description="Disordered" evidence="1">
    <location>
        <begin position="53"/>
        <end position="158"/>
    </location>
</feature>
<reference evidence="2 3" key="1">
    <citation type="journal article" date="2013" name="BMC Genomics">
        <title>Genomics-driven discovery of the pneumocandin biosynthetic gene cluster in the fungus Glarea lozoyensis.</title>
        <authorList>
            <person name="Chen L."/>
            <person name="Yue Q."/>
            <person name="Zhang X."/>
            <person name="Xiang M."/>
            <person name="Wang C."/>
            <person name="Li S."/>
            <person name="Che Y."/>
            <person name="Ortiz-Lopez F.J."/>
            <person name="Bills G.F."/>
            <person name="Liu X."/>
            <person name="An Z."/>
        </authorList>
    </citation>
    <scope>NUCLEOTIDE SEQUENCE [LARGE SCALE GENOMIC DNA]</scope>
    <source>
        <strain evidence="3">ATCC 20868 / MF5171</strain>
    </source>
</reference>
<feature type="compositionally biased region" description="Pro residues" evidence="1">
    <location>
        <begin position="217"/>
        <end position="232"/>
    </location>
</feature>
<feature type="region of interest" description="Disordered" evidence="1">
    <location>
        <begin position="432"/>
        <end position="459"/>
    </location>
</feature>
<organism evidence="2 3">
    <name type="scientific">Glarea lozoyensis (strain ATCC 20868 / MF5171)</name>
    <dbReference type="NCBI Taxonomy" id="1116229"/>
    <lineage>
        <taxon>Eukaryota</taxon>
        <taxon>Fungi</taxon>
        <taxon>Dikarya</taxon>
        <taxon>Ascomycota</taxon>
        <taxon>Pezizomycotina</taxon>
        <taxon>Leotiomycetes</taxon>
        <taxon>Helotiales</taxon>
        <taxon>Helotiaceae</taxon>
        <taxon>Glarea</taxon>
    </lineage>
</organism>
<dbReference type="OrthoDB" id="5426563at2759"/>
<evidence type="ECO:0000256" key="1">
    <source>
        <dbReference type="SAM" id="MobiDB-lite"/>
    </source>
</evidence>
<dbReference type="AlphaFoldDB" id="S3CX00"/>
<accession>S3CX00</accession>
<feature type="compositionally biased region" description="Polar residues" evidence="1">
    <location>
        <begin position="519"/>
        <end position="536"/>
    </location>
</feature>
<gene>
    <name evidence="2" type="ORF">GLAREA_00629</name>
</gene>
<evidence type="ECO:0000313" key="3">
    <source>
        <dbReference type="Proteomes" id="UP000016922"/>
    </source>
</evidence>
<feature type="region of interest" description="Disordered" evidence="1">
    <location>
        <begin position="471"/>
        <end position="553"/>
    </location>
</feature>
<feature type="region of interest" description="Disordered" evidence="1">
    <location>
        <begin position="197"/>
        <end position="354"/>
    </location>
</feature>
<name>S3CX00_GLAL2</name>
<feature type="compositionally biased region" description="Polar residues" evidence="1">
    <location>
        <begin position="709"/>
        <end position="748"/>
    </location>
</feature>
<feature type="compositionally biased region" description="Basic and acidic residues" evidence="1">
    <location>
        <begin position="538"/>
        <end position="547"/>
    </location>
</feature>
<feature type="compositionally biased region" description="Basic and acidic residues" evidence="1">
    <location>
        <begin position="443"/>
        <end position="453"/>
    </location>
</feature>
<dbReference type="EMBL" id="KE145367">
    <property type="protein sequence ID" value="EPE29469.1"/>
    <property type="molecule type" value="Genomic_DNA"/>
</dbReference>
<feature type="compositionally biased region" description="Basic and acidic residues" evidence="1">
    <location>
        <begin position="101"/>
        <end position="112"/>
    </location>
</feature>
<feature type="region of interest" description="Disordered" evidence="1">
    <location>
        <begin position="709"/>
        <end position="771"/>
    </location>
</feature>
<protein>
    <submittedName>
        <fullName evidence="2">Uncharacterized protein</fullName>
    </submittedName>
</protein>
<dbReference type="Proteomes" id="UP000016922">
    <property type="component" value="Unassembled WGS sequence"/>
</dbReference>
<dbReference type="GeneID" id="19459687"/>
<feature type="compositionally biased region" description="Basic and acidic residues" evidence="1">
    <location>
        <begin position="197"/>
        <end position="208"/>
    </location>
</feature>
<feature type="compositionally biased region" description="Low complexity" evidence="1">
    <location>
        <begin position="251"/>
        <end position="277"/>
    </location>
</feature>
<feature type="compositionally biased region" description="Polar residues" evidence="1">
    <location>
        <begin position="487"/>
        <end position="497"/>
    </location>
</feature>
<feature type="compositionally biased region" description="Polar residues" evidence="1">
    <location>
        <begin position="146"/>
        <end position="155"/>
    </location>
</feature>
<dbReference type="HOGENOM" id="CLU_354518_0_0_1"/>
<keyword evidence="3" id="KW-1185">Reference proteome</keyword>
<feature type="region of interest" description="Disordered" evidence="1">
    <location>
        <begin position="1"/>
        <end position="25"/>
    </location>
</feature>
<dbReference type="RefSeq" id="XP_008083578.1">
    <property type="nucleotide sequence ID" value="XM_008085387.1"/>
</dbReference>
<evidence type="ECO:0000313" key="2">
    <source>
        <dbReference type="EMBL" id="EPE29469.1"/>
    </source>
</evidence>
<feature type="compositionally biased region" description="Basic and acidic residues" evidence="1">
    <location>
        <begin position="53"/>
        <end position="82"/>
    </location>
</feature>